<keyword evidence="4" id="KW-0676">Redox-active center</keyword>
<dbReference type="InterPro" id="IPR013766">
    <property type="entry name" value="Thioredoxin_domain"/>
</dbReference>
<dbReference type="PANTHER" id="PTHR42852:SF6">
    <property type="entry name" value="THIOL:DISULFIDE INTERCHANGE PROTEIN DSBE"/>
    <property type="match status" value="1"/>
</dbReference>
<organism evidence="6">
    <name type="scientific">marine metagenome</name>
    <dbReference type="NCBI Taxonomy" id="408172"/>
    <lineage>
        <taxon>unclassified sequences</taxon>
        <taxon>metagenomes</taxon>
        <taxon>ecological metagenomes</taxon>
    </lineage>
</organism>
<gene>
    <name evidence="6" type="ORF">METZ01_LOCUS331188</name>
</gene>
<dbReference type="PROSITE" id="PS51352">
    <property type="entry name" value="THIOREDOXIN_2"/>
    <property type="match status" value="1"/>
</dbReference>
<dbReference type="PROSITE" id="PS00194">
    <property type="entry name" value="THIOREDOXIN_1"/>
    <property type="match status" value="1"/>
</dbReference>
<sequence>VTGNSGINRLKDPAPDFNLPLFDGSEIQLSQLVGQPVVLNFWASWCPPCREEALHLERAWRRYKNDGVWIVGIDIQDTLEDGKAHIREFDVTYPNGLDFDGAITVRYGVIGLPTTFFVNRQGVVERRWVGPISEKQLKDWIDEMVEVDQSISKDSVIPDLGRPSGQDQSS</sequence>
<feature type="domain" description="Thioredoxin" evidence="5">
    <location>
        <begin position="8"/>
        <end position="146"/>
    </location>
</feature>
<dbReference type="GO" id="GO:0016491">
    <property type="term" value="F:oxidoreductase activity"/>
    <property type="evidence" value="ECO:0007669"/>
    <property type="project" value="InterPro"/>
</dbReference>
<feature type="non-terminal residue" evidence="6">
    <location>
        <position position="1"/>
    </location>
</feature>
<keyword evidence="3" id="KW-1015">Disulfide bond</keyword>
<evidence type="ECO:0000256" key="2">
    <source>
        <dbReference type="ARBA" id="ARBA00022748"/>
    </source>
</evidence>
<name>A0A382PYB5_9ZZZZ</name>
<dbReference type="AlphaFoldDB" id="A0A382PYB5"/>
<dbReference type="InterPro" id="IPR036249">
    <property type="entry name" value="Thioredoxin-like_sf"/>
</dbReference>
<dbReference type="GO" id="GO:0017004">
    <property type="term" value="P:cytochrome complex assembly"/>
    <property type="evidence" value="ECO:0007669"/>
    <property type="project" value="UniProtKB-KW"/>
</dbReference>
<accession>A0A382PYB5</accession>
<dbReference type="PANTHER" id="PTHR42852">
    <property type="entry name" value="THIOL:DISULFIDE INTERCHANGE PROTEIN DSBE"/>
    <property type="match status" value="1"/>
</dbReference>
<evidence type="ECO:0000259" key="5">
    <source>
        <dbReference type="PROSITE" id="PS51352"/>
    </source>
</evidence>
<protein>
    <recommendedName>
        <fullName evidence="5">Thioredoxin domain-containing protein</fullName>
    </recommendedName>
</protein>
<dbReference type="EMBL" id="UINC01110671">
    <property type="protein sequence ID" value="SVC78334.1"/>
    <property type="molecule type" value="Genomic_DNA"/>
</dbReference>
<dbReference type="GO" id="GO:0030313">
    <property type="term" value="C:cell envelope"/>
    <property type="evidence" value="ECO:0007669"/>
    <property type="project" value="UniProtKB-SubCell"/>
</dbReference>
<dbReference type="Gene3D" id="3.40.30.10">
    <property type="entry name" value="Glutaredoxin"/>
    <property type="match status" value="1"/>
</dbReference>
<dbReference type="CDD" id="cd02966">
    <property type="entry name" value="TlpA_like_family"/>
    <property type="match status" value="1"/>
</dbReference>
<evidence type="ECO:0000256" key="1">
    <source>
        <dbReference type="ARBA" id="ARBA00004196"/>
    </source>
</evidence>
<dbReference type="Pfam" id="PF00578">
    <property type="entry name" value="AhpC-TSA"/>
    <property type="match status" value="1"/>
</dbReference>
<dbReference type="InterPro" id="IPR050553">
    <property type="entry name" value="Thioredoxin_ResA/DsbE_sf"/>
</dbReference>
<comment type="subcellular location">
    <subcellularLocation>
        <location evidence="1">Cell envelope</location>
    </subcellularLocation>
</comment>
<reference evidence="6" key="1">
    <citation type="submission" date="2018-05" db="EMBL/GenBank/DDBJ databases">
        <authorList>
            <person name="Lanie J.A."/>
            <person name="Ng W.-L."/>
            <person name="Kazmierczak K.M."/>
            <person name="Andrzejewski T.M."/>
            <person name="Davidsen T.M."/>
            <person name="Wayne K.J."/>
            <person name="Tettelin H."/>
            <person name="Glass J.I."/>
            <person name="Rusch D."/>
            <person name="Podicherti R."/>
            <person name="Tsui H.-C.T."/>
            <person name="Winkler M.E."/>
        </authorList>
    </citation>
    <scope>NUCLEOTIDE SEQUENCE</scope>
</reference>
<evidence type="ECO:0000256" key="4">
    <source>
        <dbReference type="ARBA" id="ARBA00023284"/>
    </source>
</evidence>
<dbReference type="GO" id="GO:0016209">
    <property type="term" value="F:antioxidant activity"/>
    <property type="evidence" value="ECO:0007669"/>
    <property type="project" value="InterPro"/>
</dbReference>
<dbReference type="InterPro" id="IPR017937">
    <property type="entry name" value="Thioredoxin_CS"/>
</dbReference>
<dbReference type="InterPro" id="IPR000866">
    <property type="entry name" value="AhpC/TSA"/>
</dbReference>
<keyword evidence="2" id="KW-0201">Cytochrome c-type biogenesis</keyword>
<evidence type="ECO:0000256" key="3">
    <source>
        <dbReference type="ARBA" id="ARBA00023157"/>
    </source>
</evidence>
<evidence type="ECO:0000313" key="6">
    <source>
        <dbReference type="EMBL" id="SVC78334.1"/>
    </source>
</evidence>
<dbReference type="SUPFAM" id="SSF52833">
    <property type="entry name" value="Thioredoxin-like"/>
    <property type="match status" value="1"/>
</dbReference>
<proteinExistence type="predicted"/>